<accession>A0A9J6GST2</accession>
<dbReference type="EMBL" id="JABSTR010000009">
    <property type="protein sequence ID" value="KAH9378549.1"/>
    <property type="molecule type" value="Genomic_DNA"/>
</dbReference>
<feature type="region of interest" description="Disordered" evidence="1">
    <location>
        <begin position="1"/>
        <end position="21"/>
    </location>
</feature>
<dbReference type="VEuPathDB" id="VectorBase:HLOH_052782"/>
<reference evidence="2 3" key="1">
    <citation type="journal article" date="2020" name="Cell">
        <title>Large-Scale Comparative Analyses of Tick Genomes Elucidate Their Genetic Diversity and Vector Capacities.</title>
        <authorList>
            <consortium name="Tick Genome and Microbiome Consortium (TIGMIC)"/>
            <person name="Jia N."/>
            <person name="Wang J."/>
            <person name="Shi W."/>
            <person name="Du L."/>
            <person name="Sun Y."/>
            <person name="Zhan W."/>
            <person name="Jiang J.F."/>
            <person name="Wang Q."/>
            <person name="Zhang B."/>
            <person name="Ji P."/>
            <person name="Bell-Sakyi L."/>
            <person name="Cui X.M."/>
            <person name="Yuan T.T."/>
            <person name="Jiang B.G."/>
            <person name="Yang W.F."/>
            <person name="Lam T.T."/>
            <person name="Chang Q.C."/>
            <person name="Ding S.J."/>
            <person name="Wang X.J."/>
            <person name="Zhu J.G."/>
            <person name="Ruan X.D."/>
            <person name="Zhao L."/>
            <person name="Wei J.T."/>
            <person name="Ye R.Z."/>
            <person name="Que T.C."/>
            <person name="Du C.H."/>
            <person name="Zhou Y.H."/>
            <person name="Cheng J.X."/>
            <person name="Dai P.F."/>
            <person name="Guo W.B."/>
            <person name="Han X.H."/>
            <person name="Huang E.J."/>
            <person name="Li L.F."/>
            <person name="Wei W."/>
            <person name="Gao Y.C."/>
            <person name="Liu J.Z."/>
            <person name="Shao H.Z."/>
            <person name="Wang X."/>
            <person name="Wang C.C."/>
            <person name="Yang T.C."/>
            <person name="Huo Q.B."/>
            <person name="Li W."/>
            <person name="Chen H.Y."/>
            <person name="Chen S.E."/>
            <person name="Zhou L.G."/>
            <person name="Ni X.B."/>
            <person name="Tian J.H."/>
            <person name="Sheng Y."/>
            <person name="Liu T."/>
            <person name="Pan Y.S."/>
            <person name="Xia L.Y."/>
            <person name="Li J."/>
            <person name="Zhao F."/>
            <person name="Cao W.C."/>
        </authorList>
    </citation>
    <scope>NUCLEOTIDE SEQUENCE [LARGE SCALE GENOMIC DNA]</scope>
    <source>
        <strain evidence="2">HaeL-2018</strain>
    </source>
</reference>
<dbReference type="Proteomes" id="UP000821853">
    <property type="component" value="Unassembled WGS sequence"/>
</dbReference>
<dbReference type="AlphaFoldDB" id="A0A9J6GST2"/>
<evidence type="ECO:0000256" key="1">
    <source>
        <dbReference type="SAM" id="MobiDB-lite"/>
    </source>
</evidence>
<feature type="compositionally biased region" description="Polar residues" evidence="1">
    <location>
        <begin position="11"/>
        <end position="21"/>
    </location>
</feature>
<keyword evidence="3" id="KW-1185">Reference proteome</keyword>
<evidence type="ECO:0000313" key="3">
    <source>
        <dbReference type="Proteomes" id="UP000821853"/>
    </source>
</evidence>
<comment type="caution">
    <text evidence="2">The sequence shown here is derived from an EMBL/GenBank/DDBJ whole genome shotgun (WGS) entry which is preliminary data.</text>
</comment>
<sequence>MLSCDVELNPGPTTTRSGAESSHTLVSALEAIQALETTQAVLLANLKILKEKQAASDITIGNFTAQLAALESSIGTNIVPETNGPNTALCDFTTKVAALESSIASRSAAEPGNAVAHSSDISQQLAAITSRCEDAENRLRRSNLLFFGIEDDQKEKWAASELKVIKFCSEKLQISTNSAQFERVHRLGKYVEGKSRPIFPKRTFLKTNKLYFRRRTS</sequence>
<protein>
    <submittedName>
        <fullName evidence="2">Uncharacterized protein</fullName>
    </submittedName>
</protein>
<organism evidence="2 3">
    <name type="scientific">Haemaphysalis longicornis</name>
    <name type="common">Bush tick</name>
    <dbReference type="NCBI Taxonomy" id="44386"/>
    <lineage>
        <taxon>Eukaryota</taxon>
        <taxon>Metazoa</taxon>
        <taxon>Ecdysozoa</taxon>
        <taxon>Arthropoda</taxon>
        <taxon>Chelicerata</taxon>
        <taxon>Arachnida</taxon>
        <taxon>Acari</taxon>
        <taxon>Parasitiformes</taxon>
        <taxon>Ixodida</taxon>
        <taxon>Ixodoidea</taxon>
        <taxon>Ixodidae</taxon>
        <taxon>Haemaphysalinae</taxon>
        <taxon>Haemaphysalis</taxon>
    </lineage>
</organism>
<proteinExistence type="predicted"/>
<evidence type="ECO:0000313" key="2">
    <source>
        <dbReference type="EMBL" id="KAH9378549.1"/>
    </source>
</evidence>
<dbReference type="OrthoDB" id="10059413at2759"/>
<name>A0A9J6GST2_HAELO</name>
<gene>
    <name evidence="2" type="ORF">HPB48_021440</name>
</gene>